<keyword evidence="3" id="KW-1185">Reference proteome</keyword>
<dbReference type="PANTHER" id="PTHR27006:SF616">
    <property type="entry name" value="CYSTEINE-RICH RECEPTOR-LIKE PROTEIN KINASE 10"/>
    <property type="match status" value="1"/>
</dbReference>
<dbReference type="Proteomes" id="UP001157418">
    <property type="component" value="Unassembled WGS sequence"/>
</dbReference>
<evidence type="ECO:0000313" key="2">
    <source>
        <dbReference type="EMBL" id="CAH1426261.1"/>
    </source>
</evidence>
<organism evidence="2 3">
    <name type="scientific">Lactuca virosa</name>
    <dbReference type="NCBI Taxonomy" id="75947"/>
    <lineage>
        <taxon>Eukaryota</taxon>
        <taxon>Viridiplantae</taxon>
        <taxon>Streptophyta</taxon>
        <taxon>Embryophyta</taxon>
        <taxon>Tracheophyta</taxon>
        <taxon>Spermatophyta</taxon>
        <taxon>Magnoliopsida</taxon>
        <taxon>eudicotyledons</taxon>
        <taxon>Gunneridae</taxon>
        <taxon>Pentapetalae</taxon>
        <taxon>asterids</taxon>
        <taxon>campanulids</taxon>
        <taxon>Asterales</taxon>
        <taxon>Asteraceae</taxon>
        <taxon>Cichorioideae</taxon>
        <taxon>Cichorieae</taxon>
        <taxon>Lactucinae</taxon>
        <taxon>Lactuca</taxon>
    </lineage>
</organism>
<comment type="caution">
    <text evidence="2">The sequence shown here is derived from an EMBL/GenBank/DDBJ whole genome shotgun (WGS) entry which is preliminary data.</text>
</comment>
<protein>
    <recommendedName>
        <fullName evidence="1">Protein kinase domain-containing protein</fullName>
    </recommendedName>
</protein>
<evidence type="ECO:0000259" key="1">
    <source>
        <dbReference type="PROSITE" id="PS50011"/>
    </source>
</evidence>
<reference evidence="2 3" key="1">
    <citation type="submission" date="2022-01" db="EMBL/GenBank/DDBJ databases">
        <authorList>
            <person name="Xiong W."/>
            <person name="Schranz E."/>
        </authorList>
    </citation>
    <scope>NUCLEOTIDE SEQUENCE [LARGE SCALE GENOMIC DNA]</scope>
</reference>
<accession>A0AAU9MGU6</accession>
<dbReference type="SUPFAM" id="SSF56112">
    <property type="entry name" value="Protein kinase-like (PK-like)"/>
    <property type="match status" value="2"/>
</dbReference>
<dbReference type="PROSITE" id="PS50011">
    <property type="entry name" value="PROTEIN_KINASE_DOM"/>
    <property type="match status" value="1"/>
</dbReference>
<proteinExistence type="predicted"/>
<dbReference type="EMBL" id="CAKMRJ010002223">
    <property type="protein sequence ID" value="CAH1426261.1"/>
    <property type="molecule type" value="Genomic_DNA"/>
</dbReference>
<dbReference type="AlphaFoldDB" id="A0AAU9MGU6"/>
<sequence>MKGGRLNDIVDYNLRERILPKCLKDFARLADRCLHSNPKQRPTMAEVVACLEYVLALQKKATSMTSAHKRLKSLELYFDTVGGEIRILRRFEFGTISAATENFSDDNKIARCSFGPSMYKGRLRNGQGITIAKPYSNSKYQDYRNEVSLLVKLEHENMIQLLGYSIQGTQVFLVYELAVCASLDGLIFDSECTLLDWNKRKKIILGVASVLFYLHQHDVIHGNVTPGNILLDESFHPKLSDFALARCLAINKADRIEMDAIRGTSGYMAPELRQANRMSTKADVYSFGVLIMETITGCSMYQWIYVQDIWTNWLEGTCSNIKDPRIDADSSSITKFVHIGFLCVQEDAADRPTMEEVVSMLTNSSSLTLPTPKRTFITEKSPYIPKRLLSGWTLHSHEFESHDFDSIAVEEFINELRPR</sequence>
<dbReference type="InterPro" id="IPR011009">
    <property type="entry name" value="Kinase-like_dom_sf"/>
</dbReference>
<dbReference type="InterPro" id="IPR000719">
    <property type="entry name" value="Prot_kinase_dom"/>
</dbReference>
<gene>
    <name evidence="2" type="ORF">LVIROSA_LOCUS13351</name>
</gene>
<dbReference type="PANTHER" id="PTHR27006">
    <property type="entry name" value="PROMASTIGOTE SURFACE ANTIGEN PROTEIN PSA"/>
    <property type="match status" value="1"/>
</dbReference>
<dbReference type="Gene3D" id="3.30.200.20">
    <property type="entry name" value="Phosphorylase Kinase, domain 1"/>
    <property type="match status" value="1"/>
</dbReference>
<evidence type="ECO:0000313" key="3">
    <source>
        <dbReference type="Proteomes" id="UP001157418"/>
    </source>
</evidence>
<dbReference type="GO" id="GO:0004672">
    <property type="term" value="F:protein kinase activity"/>
    <property type="evidence" value="ECO:0007669"/>
    <property type="project" value="InterPro"/>
</dbReference>
<dbReference type="Gene3D" id="1.10.510.10">
    <property type="entry name" value="Transferase(Phosphotransferase) domain 1"/>
    <property type="match status" value="2"/>
</dbReference>
<feature type="domain" description="Protein kinase" evidence="1">
    <location>
        <begin position="103"/>
        <end position="367"/>
    </location>
</feature>
<name>A0AAU9MGU6_9ASTR</name>
<dbReference type="GO" id="GO:0005524">
    <property type="term" value="F:ATP binding"/>
    <property type="evidence" value="ECO:0007669"/>
    <property type="project" value="InterPro"/>
</dbReference>
<dbReference type="Pfam" id="PF00069">
    <property type="entry name" value="Pkinase"/>
    <property type="match status" value="1"/>
</dbReference>